<dbReference type="Proteomes" id="UP000075243">
    <property type="component" value="Chromosome 7"/>
</dbReference>
<protein>
    <submittedName>
        <fullName evidence="1">Uncharacterized protein</fullName>
    </submittedName>
</protein>
<name>A0A151TCG8_CAJCA</name>
<proteinExistence type="predicted"/>
<dbReference type="EMBL" id="CM003609">
    <property type="protein sequence ID" value="KYP64736.1"/>
    <property type="molecule type" value="Genomic_DNA"/>
</dbReference>
<reference evidence="1 2" key="1">
    <citation type="journal article" date="2012" name="Nat. Biotechnol.">
        <title>Draft genome sequence of pigeonpea (Cajanus cajan), an orphan legume crop of resource-poor farmers.</title>
        <authorList>
            <person name="Varshney R.K."/>
            <person name="Chen W."/>
            <person name="Li Y."/>
            <person name="Bharti A.K."/>
            <person name="Saxena R.K."/>
            <person name="Schlueter J.A."/>
            <person name="Donoghue M.T."/>
            <person name="Azam S."/>
            <person name="Fan G."/>
            <person name="Whaley A.M."/>
            <person name="Farmer A.D."/>
            <person name="Sheridan J."/>
            <person name="Iwata A."/>
            <person name="Tuteja R."/>
            <person name="Penmetsa R.V."/>
            <person name="Wu W."/>
            <person name="Upadhyaya H.D."/>
            <person name="Yang S.P."/>
            <person name="Shah T."/>
            <person name="Saxena K.B."/>
            <person name="Michael T."/>
            <person name="McCombie W.R."/>
            <person name="Yang B."/>
            <person name="Zhang G."/>
            <person name="Yang H."/>
            <person name="Wang J."/>
            <person name="Spillane C."/>
            <person name="Cook D.R."/>
            <person name="May G.D."/>
            <person name="Xu X."/>
            <person name="Jackson S.A."/>
        </authorList>
    </citation>
    <scope>NUCLEOTIDE SEQUENCE [LARGE SCALE GENOMIC DNA]</scope>
    <source>
        <strain evidence="2">cv. Asha</strain>
    </source>
</reference>
<dbReference type="Gramene" id="C.cajan_18794.t">
    <property type="protein sequence ID" value="C.cajan_18794.t.cds1"/>
    <property type="gene ID" value="C.cajan_18794"/>
</dbReference>
<evidence type="ECO:0000313" key="2">
    <source>
        <dbReference type="Proteomes" id="UP000075243"/>
    </source>
</evidence>
<organism evidence="1 2">
    <name type="scientific">Cajanus cajan</name>
    <name type="common">Pigeon pea</name>
    <name type="synonym">Cajanus indicus</name>
    <dbReference type="NCBI Taxonomy" id="3821"/>
    <lineage>
        <taxon>Eukaryota</taxon>
        <taxon>Viridiplantae</taxon>
        <taxon>Streptophyta</taxon>
        <taxon>Embryophyta</taxon>
        <taxon>Tracheophyta</taxon>
        <taxon>Spermatophyta</taxon>
        <taxon>Magnoliopsida</taxon>
        <taxon>eudicotyledons</taxon>
        <taxon>Gunneridae</taxon>
        <taxon>Pentapetalae</taxon>
        <taxon>rosids</taxon>
        <taxon>fabids</taxon>
        <taxon>Fabales</taxon>
        <taxon>Fabaceae</taxon>
        <taxon>Papilionoideae</taxon>
        <taxon>50 kb inversion clade</taxon>
        <taxon>NPAAA clade</taxon>
        <taxon>indigoferoid/millettioid clade</taxon>
        <taxon>Phaseoleae</taxon>
        <taxon>Cajanus</taxon>
    </lineage>
</organism>
<sequence length="107" mass="12334">MSSFPRSCSTFFLISPFDINPFSSLSNPIPTFHTSQIYDLLINWSLKNGQHKKGMPPHTPSIIEFQPQCVIKQAMEGWFNIFFWGAQDIILPLDPWNSFGYAFFTLL</sequence>
<dbReference type="AlphaFoldDB" id="A0A151TCG8"/>
<accession>A0A151TCG8</accession>
<keyword evidence="2" id="KW-1185">Reference proteome</keyword>
<evidence type="ECO:0000313" key="1">
    <source>
        <dbReference type="EMBL" id="KYP64736.1"/>
    </source>
</evidence>
<gene>
    <name evidence="1" type="ORF">KK1_019341</name>
</gene>